<dbReference type="AlphaFoldDB" id="A0A251V1F2"/>
<dbReference type="EMBL" id="CM007893">
    <property type="protein sequence ID" value="OTG29448.1"/>
    <property type="molecule type" value="Genomic_DNA"/>
</dbReference>
<gene>
    <name evidence="3" type="ORF">HannXRQ_Chr04g0122381</name>
    <name evidence="2" type="ORF">HanXRQr2_Chr04g0184991</name>
</gene>
<evidence type="ECO:0000313" key="4">
    <source>
        <dbReference type="Proteomes" id="UP000215914"/>
    </source>
</evidence>
<accession>A0A251V1F2</accession>
<reference evidence="2 4" key="1">
    <citation type="journal article" date="2017" name="Nature">
        <title>The sunflower genome provides insights into oil metabolism, flowering and Asterid evolution.</title>
        <authorList>
            <person name="Badouin H."/>
            <person name="Gouzy J."/>
            <person name="Grassa C.J."/>
            <person name="Murat F."/>
            <person name="Staton S.E."/>
            <person name="Cottret L."/>
            <person name="Lelandais-Briere C."/>
            <person name="Owens G.L."/>
            <person name="Carrere S."/>
            <person name="Mayjonade B."/>
            <person name="Legrand L."/>
            <person name="Gill N."/>
            <person name="Kane N.C."/>
            <person name="Bowers J.E."/>
            <person name="Hubner S."/>
            <person name="Bellec A."/>
            <person name="Berard A."/>
            <person name="Berges H."/>
            <person name="Blanchet N."/>
            <person name="Boniface M.C."/>
            <person name="Brunel D."/>
            <person name="Catrice O."/>
            <person name="Chaidir N."/>
            <person name="Claudel C."/>
            <person name="Donnadieu C."/>
            <person name="Faraut T."/>
            <person name="Fievet G."/>
            <person name="Helmstetter N."/>
            <person name="King M."/>
            <person name="Knapp S.J."/>
            <person name="Lai Z."/>
            <person name="Le Paslier M.C."/>
            <person name="Lippi Y."/>
            <person name="Lorenzon L."/>
            <person name="Mandel J.R."/>
            <person name="Marage G."/>
            <person name="Marchand G."/>
            <person name="Marquand E."/>
            <person name="Bret-Mestries E."/>
            <person name="Morien E."/>
            <person name="Nambeesan S."/>
            <person name="Nguyen T."/>
            <person name="Pegot-Espagnet P."/>
            <person name="Pouilly N."/>
            <person name="Raftis F."/>
            <person name="Sallet E."/>
            <person name="Schiex T."/>
            <person name="Thomas J."/>
            <person name="Vandecasteele C."/>
            <person name="Vares D."/>
            <person name="Vear F."/>
            <person name="Vautrin S."/>
            <person name="Crespi M."/>
            <person name="Mangin B."/>
            <person name="Burke J.M."/>
            <person name="Salse J."/>
            <person name="Munos S."/>
            <person name="Vincourt P."/>
            <person name="Rieseberg L.H."/>
            <person name="Langlade N.B."/>
        </authorList>
    </citation>
    <scope>NUCLEOTIDE SEQUENCE [LARGE SCALE GENOMIC DNA]</scope>
    <source>
        <strain evidence="4">cv. SF193</strain>
        <tissue evidence="2">Leaves</tissue>
    </source>
</reference>
<dbReference type="EMBL" id="MNCJ02000319">
    <property type="protein sequence ID" value="KAF5811744.1"/>
    <property type="molecule type" value="Genomic_DNA"/>
</dbReference>
<reference evidence="2" key="3">
    <citation type="submission" date="2020-06" db="EMBL/GenBank/DDBJ databases">
        <title>Helianthus annuus Genome sequencing and assembly Release 2.</title>
        <authorList>
            <person name="Gouzy J."/>
            <person name="Langlade N."/>
            <person name="Munos S."/>
        </authorList>
    </citation>
    <scope>NUCLEOTIDE SEQUENCE</scope>
    <source>
        <tissue evidence="2">Leaves</tissue>
    </source>
</reference>
<keyword evidence="4" id="KW-1185">Reference proteome</keyword>
<dbReference type="OMA" id="TEFKMAS"/>
<sequence>MRDMVEALLSWQSSNKNHFKAKVKQLLEMLVKKCGIDAVKEAMPEEHMKLLTNIKKKNERKERKHSANTEETKSRLSSKATTSRLSRRNHTKIYSDFGDDEETEDMLNSKKSSFKSKRARKRLAEDSYEQLDDEPLDLLDREKTRLSLRSFDSLKRKLWSDDEPEIDADGRLVISEEEKGIKREVTTGTGSDSDVRSVAIRKTKKRRKTVQSGWAYTGSEYSSKKAGEDLKRKGKFEPYAYWPLDRKMVSRRPEHLVAARKGMSSVVNI</sequence>
<organism evidence="3 4">
    <name type="scientific">Helianthus annuus</name>
    <name type="common">Common sunflower</name>
    <dbReference type="NCBI Taxonomy" id="4232"/>
    <lineage>
        <taxon>Eukaryota</taxon>
        <taxon>Viridiplantae</taxon>
        <taxon>Streptophyta</taxon>
        <taxon>Embryophyta</taxon>
        <taxon>Tracheophyta</taxon>
        <taxon>Spermatophyta</taxon>
        <taxon>Magnoliopsida</taxon>
        <taxon>eudicotyledons</taxon>
        <taxon>Gunneridae</taxon>
        <taxon>Pentapetalae</taxon>
        <taxon>asterids</taxon>
        <taxon>campanulids</taxon>
        <taxon>Asterales</taxon>
        <taxon>Asteraceae</taxon>
        <taxon>Asteroideae</taxon>
        <taxon>Heliantheae alliance</taxon>
        <taxon>Heliantheae</taxon>
        <taxon>Helianthus</taxon>
    </lineage>
</organism>
<evidence type="ECO:0000313" key="3">
    <source>
        <dbReference type="EMBL" id="OTG29448.1"/>
    </source>
</evidence>
<dbReference type="PANTHER" id="PTHR48445:SF1">
    <property type="entry name" value="OS02G0782100 PROTEIN"/>
    <property type="match status" value="1"/>
</dbReference>
<protein>
    <submittedName>
        <fullName evidence="3">Uncharacterized protein</fullName>
    </submittedName>
</protein>
<dbReference type="Proteomes" id="UP000215914">
    <property type="component" value="Chromosome 4"/>
</dbReference>
<evidence type="ECO:0000313" key="2">
    <source>
        <dbReference type="EMBL" id="KAF5811744.1"/>
    </source>
</evidence>
<feature type="compositionally biased region" description="Polar residues" evidence="1">
    <location>
        <begin position="75"/>
        <end position="84"/>
    </location>
</feature>
<feature type="compositionally biased region" description="Basic residues" evidence="1">
    <location>
        <begin position="112"/>
        <end position="121"/>
    </location>
</feature>
<dbReference type="STRING" id="4232.A0A251V1F2"/>
<dbReference type="InParanoid" id="A0A251V1F2"/>
<evidence type="ECO:0000256" key="1">
    <source>
        <dbReference type="SAM" id="MobiDB-lite"/>
    </source>
</evidence>
<feature type="region of interest" description="Disordered" evidence="1">
    <location>
        <begin position="52"/>
        <end position="127"/>
    </location>
</feature>
<proteinExistence type="predicted"/>
<dbReference type="PANTHER" id="PTHR48445">
    <property type="entry name" value="OS02G0782100 PROTEIN"/>
    <property type="match status" value="1"/>
</dbReference>
<reference evidence="3" key="2">
    <citation type="submission" date="2017-02" db="EMBL/GenBank/DDBJ databases">
        <title>Sunflower complete genome.</title>
        <authorList>
            <person name="Langlade N."/>
            <person name="Munos S."/>
        </authorList>
    </citation>
    <scope>NUCLEOTIDE SEQUENCE [LARGE SCALE GENOMIC DNA]</scope>
    <source>
        <tissue evidence="3">Leaves</tissue>
    </source>
</reference>
<dbReference type="Gramene" id="mRNA:HanXRQr2_Chr04g0184991">
    <property type="protein sequence ID" value="mRNA:HanXRQr2_Chr04g0184991"/>
    <property type="gene ID" value="HanXRQr2_Chr04g0184991"/>
</dbReference>
<feature type="compositionally biased region" description="Basic and acidic residues" evidence="1">
    <location>
        <begin position="59"/>
        <end position="74"/>
    </location>
</feature>
<name>A0A251V1F2_HELAN</name>